<evidence type="ECO:0000256" key="7">
    <source>
        <dbReference type="HAMAP-Rule" id="MF_01416"/>
    </source>
</evidence>
<dbReference type="EMBL" id="SGBD01000001">
    <property type="protein sequence ID" value="RZD15319.1"/>
    <property type="molecule type" value="Genomic_DNA"/>
</dbReference>
<comment type="caution">
    <text evidence="8">The sequence shown here is derived from an EMBL/GenBank/DDBJ whole genome shotgun (WGS) entry which is preliminary data.</text>
</comment>
<dbReference type="PANTHER" id="PTHR11910">
    <property type="entry name" value="ATP SYNTHASE DELTA CHAIN"/>
    <property type="match status" value="1"/>
</dbReference>
<dbReference type="PRINTS" id="PR00125">
    <property type="entry name" value="ATPASEDELTA"/>
</dbReference>
<dbReference type="Proteomes" id="UP000320813">
    <property type="component" value="Unassembled WGS sequence"/>
</dbReference>
<sequence>MLDSKIAKRYAGALFKIAHDLDRIEGIFEEINSFIDFCNNVLCLKEFLSQTFIDKKERKEVINLLGKELSLSREFISFIHLLIENERARYLPKILQEFSRLRNDFLGIAIVNVVSAKKLKDEEALQIKNMIEKALSKKIVINEKVAPEIIGGYIINLEGRLYDSSIKTQLENFYNYLKQGAFVYGG</sequence>
<comment type="subcellular location">
    <subcellularLocation>
        <location evidence="7">Cell membrane</location>
        <topology evidence="7">Peripheral membrane protein</topology>
    </subcellularLocation>
    <subcellularLocation>
        <location evidence="1">Membrane</location>
    </subcellularLocation>
</comment>
<keyword evidence="4 7" id="KW-0406">Ion transport</keyword>
<keyword evidence="7" id="KW-0139">CF(1)</keyword>
<reference evidence="8 9" key="1">
    <citation type="submission" date="2019-01" db="EMBL/GenBank/DDBJ databases">
        <title>Insights into ecological role of a new deltaproteobacterial order Candidatus Sinidesulfobacterales (Sva0485) by metagenomics and metatranscriptomics.</title>
        <authorList>
            <person name="Tan S."/>
            <person name="Liu J."/>
            <person name="Fang Y."/>
            <person name="Hedlund B.P."/>
            <person name="Lian Z.H."/>
            <person name="Huang L.Y."/>
            <person name="Li J.T."/>
            <person name="Huang L.N."/>
            <person name="Li W.J."/>
            <person name="Jiang H.C."/>
            <person name="Dong H.L."/>
            <person name="Shu W.S."/>
        </authorList>
    </citation>
    <scope>NUCLEOTIDE SEQUENCE [LARGE SCALE GENOMIC DNA]</scope>
    <source>
        <strain evidence="8">AP3</strain>
    </source>
</reference>
<protein>
    <recommendedName>
        <fullName evidence="7">ATP synthase subunit delta</fullName>
    </recommendedName>
    <alternativeName>
        <fullName evidence="7">ATP synthase F(1) sector subunit delta</fullName>
    </alternativeName>
    <alternativeName>
        <fullName evidence="7">F-type ATPase subunit delta</fullName>
        <shortName evidence="7">F-ATPase subunit delta</shortName>
    </alternativeName>
</protein>
<evidence type="ECO:0000256" key="6">
    <source>
        <dbReference type="ARBA" id="ARBA00023310"/>
    </source>
</evidence>
<keyword evidence="7" id="KW-1003">Cell membrane</keyword>
<dbReference type="SUPFAM" id="SSF47928">
    <property type="entry name" value="N-terminal domain of the delta subunit of the F1F0-ATP synthase"/>
    <property type="match status" value="1"/>
</dbReference>
<evidence type="ECO:0000256" key="4">
    <source>
        <dbReference type="ARBA" id="ARBA00023065"/>
    </source>
</evidence>
<dbReference type="HAMAP" id="MF_01416">
    <property type="entry name" value="ATP_synth_delta_bact"/>
    <property type="match status" value="1"/>
</dbReference>
<evidence type="ECO:0000256" key="2">
    <source>
        <dbReference type="ARBA" id="ARBA00022448"/>
    </source>
</evidence>
<keyword evidence="3 7" id="KW-0375">Hydrogen ion transport</keyword>
<evidence type="ECO:0000256" key="3">
    <source>
        <dbReference type="ARBA" id="ARBA00022781"/>
    </source>
</evidence>
<evidence type="ECO:0000313" key="8">
    <source>
        <dbReference type="EMBL" id="RZD15319.1"/>
    </source>
</evidence>
<comment type="function">
    <text evidence="7">This protein is part of the stalk that links CF(0) to CF(1). It either transmits conformational changes from CF(0) to CF(1) or is implicated in proton conduction.</text>
</comment>
<dbReference type="InterPro" id="IPR000711">
    <property type="entry name" value="ATPase_OSCP/dsu"/>
</dbReference>
<organism evidence="8 9">
    <name type="scientific">Candidatus Acidulodesulfobacterium ferriphilum</name>
    <dbReference type="NCBI Taxonomy" id="2597223"/>
    <lineage>
        <taxon>Bacteria</taxon>
        <taxon>Deltaproteobacteria</taxon>
        <taxon>Candidatus Acidulodesulfobacterales</taxon>
        <taxon>Candidatus Acidulodesulfobacterium</taxon>
    </lineage>
</organism>
<dbReference type="GO" id="GO:0005886">
    <property type="term" value="C:plasma membrane"/>
    <property type="evidence" value="ECO:0007669"/>
    <property type="project" value="UniProtKB-SubCell"/>
</dbReference>
<evidence type="ECO:0000256" key="1">
    <source>
        <dbReference type="ARBA" id="ARBA00004370"/>
    </source>
</evidence>
<keyword evidence="2 7" id="KW-0813">Transport</keyword>
<accession>A0A519BDH2</accession>
<evidence type="ECO:0000256" key="5">
    <source>
        <dbReference type="ARBA" id="ARBA00023136"/>
    </source>
</evidence>
<keyword evidence="5 7" id="KW-0472">Membrane</keyword>
<evidence type="ECO:0000313" key="9">
    <source>
        <dbReference type="Proteomes" id="UP000320813"/>
    </source>
</evidence>
<dbReference type="GO" id="GO:0045259">
    <property type="term" value="C:proton-transporting ATP synthase complex"/>
    <property type="evidence" value="ECO:0007669"/>
    <property type="project" value="UniProtKB-KW"/>
</dbReference>
<dbReference type="InterPro" id="IPR026015">
    <property type="entry name" value="ATP_synth_OSCP/delta_N_sf"/>
</dbReference>
<dbReference type="Gene3D" id="1.10.520.20">
    <property type="entry name" value="N-terminal domain of the delta subunit of the F1F0-ATP synthase"/>
    <property type="match status" value="1"/>
</dbReference>
<dbReference type="AlphaFoldDB" id="A0A519BDH2"/>
<dbReference type="NCBIfam" id="TIGR01145">
    <property type="entry name" value="ATP_synt_delta"/>
    <property type="match status" value="1"/>
</dbReference>
<comment type="similarity">
    <text evidence="7">Belongs to the ATPase delta chain family.</text>
</comment>
<comment type="function">
    <text evidence="7">F(1)F(0) ATP synthase produces ATP from ADP in the presence of a proton or sodium gradient. F-type ATPases consist of two structural domains, F(1) containing the extramembraneous catalytic core and F(0) containing the membrane proton channel, linked together by a central stalk and a peripheral stalk. During catalysis, ATP synthesis in the catalytic domain of F(1) is coupled via a rotary mechanism of the central stalk subunits to proton translocation.</text>
</comment>
<dbReference type="Pfam" id="PF00213">
    <property type="entry name" value="OSCP"/>
    <property type="match status" value="1"/>
</dbReference>
<keyword evidence="6 7" id="KW-0066">ATP synthesis</keyword>
<dbReference type="GO" id="GO:0046933">
    <property type="term" value="F:proton-transporting ATP synthase activity, rotational mechanism"/>
    <property type="evidence" value="ECO:0007669"/>
    <property type="project" value="UniProtKB-UniRule"/>
</dbReference>
<name>A0A519BDH2_9DELT</name>
<gene>
    <name evidence="7 8" type="primary">atpH</name>
    <name evidence="8" type="ORF">EVJ47_03340</name>
</gene>
<proteinExistence type="inferred from homology"/>